<name>A0AAE1XQE6_9LAMI</name>
<feature type="signal peptide" evidence="1">
    <location>
        <begin position="1"/>
        <end position="47"/>
    </location>
</feature>
<accession>A0AAE1XQE6</accession>
<dbReference type="EMBL" id="JACGWO010000011">
    <property type="protein sequence ID" value="KAK4415588.1"/>
    <property type="molecule type" value="Genomic_DNA"/>
</dbReference>
<evidence type="ECO:0000313" key="2">
    <source>
        <dbReference type="EMBL" id="KAK4415588.1"/>
    </source>
</evidence>
<proteinExistence type="predicted"/>
<reference evidence="2" key="1">
    <citation type="submission" date="2020-06" db="EMBL/GenBank/DDBJ databases">
        <authorList>
            <person name="Li T."/>
            <person name="Hu X."/>
            <person name="Zhang T."/>
            <person name="Song X."/>
            <person name="Zhang H."/>
            <person name="Dai N."/>
            <person name="Sheng W."/>
            <person name="Hou X."/>
            <person name="Wei L."/>
        </authorList>
    </citation>
    <scope>NUCLEOTIDE SEQUENCE</scope>
    <source>
        <strain evidence="2">3651</strain>
        <tissue evidence="2">Leaf</tissue>
    </source>
</reference>
<sequence length="175" mass="19663">MQHLGHHMQPISIRHTNAGILKSILILQLTVLCQMTGFAVEIPPLEALETHVEPADSSVGEKNLDPEPYLKKRKGGYELHLSSHVTLLSAGIFDDILVYNKDRASHFAHLRQVLEVWPVTQPSSKLASSGQFPLPLLQVLHFTSFQQLTAPSLLSEPPSYSSRHFIYLILLYHLK</sequence>
<keyword evidence="1" id="KW-0732">Signal</keyword>
<comment type="caution">
    <text evidence="2">The sequence shown here is derived from an EMBL/GenBank/DDBJ whole genome shotgun (WGS) entry which is preliminary data.</text>
</comment>
<dbReference type="AlphaFoldDB" id="A0AAE1XQE6"/>
<evidence type="ECO:0000313" key="3">
    <source>
        <dbReference type="Proteomes" id="UP001293254"/>
    </source>
</evidence>
<organism evidence="2 3">
    <name type="scientific">Sesamum alatum</name>
    <dbReference type="NCBI Taxonomy" id="300844"/>
    <lineage>
        <taxon>Eukaryota</taxon>
        <taxon>Viridiplantae</taxon>
        <taxon>Streptophyta</taxon>
        <taxon>Embryophyta</taxon>
        <taxon>Tracheophyta</taxon>
        <taxon>Spermatophyta</taxon>
        <taxon>Magnoliopsida</taxon>
        <taxon>eudicotyledons</taxon>
        <taxon>Gunneridae</taxon>
        <taxon>Pentapetalae</taxon>
        <taxon>asterids</taxon>
        <taxon>lamiids</taxon>
        <taxon>Lamiales</taxon>
        <taxon>Pedaliaceae</taxon>
        <taxon>Sesamum</taxon>
    </lineage>
</organism>
<reference evidence="2" key="2">
    <citation type="journal article" date="2024" name="Plant">
        <title>Genomic evolution and insights into agronomic trait innovations of Sesamum species.</title>
        <authorList>
            <person name="Miao H."/>
            <person name="Wang L."/>
            <person name="Qu L."/>
            <person name="Liu H."/>
            <person name="Sun Y."/>
            <person name="Le M."/>
            <person name="Wang Q."/>
            <person name="Wei S."/>
            <person name="Zheng Y."/>
            <person name="Lin W."/>
            <person name="Duan Y."/>
            <person name="Cao H."/>
            <person name="Xiong S."/>
            <person name="Wang X."/>
            <person name="Wei L."/>
            <person name="Li C."/>
            <person name="Ma Q."/>
            <person name="Ju M."/>
            <person name="Zhao R."/>
            <person name="Li G."/>
            <person name="Mu C."/>
            <person name="Tian Q."/>
            <person name="Mei H."/>
            <person name="Zhang T."/>
            <person name="Gao T."/>
            <person name="Zhang H."/>
        </authorList>
    </citation>
    <scope>NUCLEOTIDE SEQUENCE</scope>
    <source>
        <strain evidence="2">3651</strain>
    </source>
</reference>
<gene>
    <name evidence="2" type="ORF">Salat_2666200</name>
</gene>
<evidence type="ECO:0000256" key="1">
    <source>
        <dbReference type="SAM" id="SignalP"/>
    </source>
</evidence>
<protein>
    <submittedName>
        <fullName evidence="2">Uncharacterized protein</fullName>
    </submittedName>
</protein>
<dbReference type="Proteomes" id="UP001293254">
    <property type="component" value="Unassembled WGS sequence"/>
</dbReference>
<keyword evidence="3" id="KW-1185">Reference proteome</keyword>
<feature type="chain" id="PRO_5042045945" evidence="1">
    <location>
        <begin position="48"/>
        <end position="175"/>
    </location>
</feature>